<name>A0A6S6TCI5_9GAMM</name>
<dbReference type="PANTHER" id="PTHR38101">
    <property type="entry name" value="UPF0307 PROTEIN YJGA"/>
    <property type="match status" value="1"/>
</dbReference>
<dbReference type="EMBL" id="CACVAV010000255">
    <property type="protein sequence ID" value="CAA6815946.1"/>
    <property type="molecule type" value="Genomic_DNA"/>
</dbReference>
<accession>A0A6S6TCI5</accession>
<keyword evidence="4" id="KW-0694">RNA-binding</keyword>
<sequence length="169" mass="19750">MYDDEEDVKIYAERPDRAALKVEMQANKALVLHMMNMSDALFKKLEIPETLRDAVVDARRFKGGARKRQLLYTTGLIRHEDPEALNLQIENLERPLQRKVEEFHEVEQWRDQLLAGDAATMDDLLARFNGVDIQYLRQLVRNAAKEKKNNKPPKSSRLLFQYLKELQAV</sequence>
<gene>
    <name evidence="5" type="ORF">HELGO_WM45625</name>
</gene>
<evidence type="ECO:0000256" key="2">
    <source>
        <dbReference type="ARBA" id="ARBA00022517"/>
    </source>
</evidence>
<reference evidence="5" key="1">
    <citation type="submission" date="2020-01" db="EMBL/GenBank/DDBJ databases">
        <authorList>
            <person name="Meier V. D."/>
            <person name="Meier V D."/>
        </authorList>
    </citation>
    <scope>NUCLEOTIDE SEQUENCE</scope>
    <source>
        <strain evidence="5">HLG_WM_MAG_08</strain>
    </source>
</reference>
<dbReference type="GO" id="GO:0042254">
    <property type="term" value="P:ribosome biogenesis"/>
    <property type="evidence" value="ECO:0007669"/>
    <property type="project" value="UniProtKB-KW"/>
</dbReference>
<dbReference type="InterPro" id="IPR006839">
    <property type="entry name" value="DarP"/>
</dbReference>
<evidence type="ECO:0000256" key="3">
    <source>
        <dbReference type="ARBA" id="ARBA00022730"/>
    </source>
</evidence>
<dbReference type="Gene3D" id="1.10.60.30">
    <property type="entry name" value="PSPTO4464-like domains"/>
    <property type="match status" value="2"/>
</dbReference>
<keyword evidence="3" id="KW-0699">rRNA-binding</keyword>
<dbReference type="NCBIfam" id="NF003593">
    <property type="entry name" value="PRK05255.1-1"/>
    <property type="match status" value="1"/>
</dbReference>
<keyword evidence="2" id="KW-0690">Ribosome biogenesis</keyword>
<dbReference type="InterPro" id="IPR023153">
    <property type="entry name" value="DarP_sf"/>
</dbReference>
<dbReference type="PANTHER" id="PTHR38101:SF1">
    <property type="entry name" value="UPF0307 PROTEIN YJGA"/>
    <property type="match status" value="1"/>
</dbReference>
<dbReference type="AlphaFoldDB" id="A0A6S6TCI5"/>
<protein>
    <submittedName>
        <fullName evidence="5">FIG138315: Putative alpha helix protein</fullName>
    </submittedName>
</protein>
<dbReference type="Pfam" id="PF04751">
    <property type="entry name" value="DarP"/>
    <property type="match status" value="1"/>
</dbReference>
<dbReference type="CDD" id="cd16331">
    <property type="entry name" value="YjgA-like"/>
    <property type="match status" value="1"/>
</dbReference>
<proteinExistence type="predicted"/>
<evidence type="ECO:0000256" key="4">
    <source>
        <dbReference type="ARBA" id="ARBA00022884"/>
    </source>
</evidence>
<dbReference type="SUPFAM" id="SSF158710">
    <property type="entry name" value="PSPTO4464-like"/>
    <property type="match status" value="1"/>
</dbReference>
<organism evidence="5">
    <name type="scientific">uncultured Thiotrichaceae bacterium</name>
    <dbReference type="NCBI Taxonomy" id="298394"/>
    <lineage>
        <taxon>Bacteria</taxon>
        <taxon>Pseudomonadati</taxon>
        <taxon>Pseudomonadota</taxon>
        <taxon>Gammaproteobacteria</taxon>
        <taxon>Thiotrichales</taxon>
        <taxon>Thiotrichaceae</taxon>
        <taxon>environmental samples</taxon>
    </lineage>
</organism>
<evidence type="ECO:0000256" key="1">
    <source>
        <dbReference type="ARBA" id="ARBA00022490"/>
    </source>
</evidence>
<dbReference type="GO" id="GO:0019843">
    <property type="term" value="F:rRNA binding"/>
    <property type="evidence" value="ECO:0007669"/>
    <property type="project" value="UniProtKB-KW"/>
</dbReference>
<keyword evidence="1" id="KW-0963">Cytoplasm</keyword>
<evidence type="ECO:0000313" key="5">
    <source>
        <dbReference type="EMBL" id="CAA6815946.1"/>
    </source>
</evidence>
<dbReference type="GO" id="GO:0005829">
    <property type="term" value="C:cytosol"/>
    <property type="evidence" value="ECO:0007669"/>
    <property type="project" value="TreeGrafter"/>
</dbReference>
<dbReference type="PIRSF" id="PIRSF016183">
    <property type="entry name" value="UCP016183"/>
    <property type="match status" value="1"/>
</dbReference>